<dbReference type="RefSeq" id="WP_212688016.1">
    <property type="nucleotide sequence ID" value="NZ_JAGSPN010000007.1"/>
</dbReference>
<name>A0A941I6I3_9BURK</name>
<dbReference type="Proteomes" id="UP000680067">
    <property type="component" value="Unassembled WGS sequence"/>
</dbReference>
<comment type="caution">
    <text evidence="1">The sequence shown here is derived from an EMBL/GenBank/DDBJ whole genome shotgun (WGS) entry which is preliminary data.</text>
</comment>
<dbReference type="EMBL" id="JAGSPN010000007">
    <property type="protein sequence ID" value="MBR7782711.1"/>
    <property type="molecule type" value="Genomic_DNA"/>
</dbReference>
<evidence type="ECO:0000313" key="1">
    <source>
        <dbReference type="EMBL" id="MBR7782711.1"/>
    </source>
</evidence>
<proteinExistence type="predicted"/>
<sequence>MSDHADQAEQNIETFLHSAIANARRHSPLQSDGHCVFCDEAVAINQLFCCRECRDDYDKEQRALRIAGGL</sequence>
<evidence type="ECO:0000313" key="2">
    <source>
        <dbReference type="Proteomes" id="UP000680067"/>
    </source>
</evidence>
<protein>
    <submittedName>
        <fullName evidence="1">DUF2116 family Zn-ribbon domain-containing protein</fullName>
    </submittedName>
</protein>
<gene>
    <name evidence="1" type="ORF">KDM89_11195</name>
</gene>
<dbReference type="AlphaFoldDB" id="A0A941I6I3"/>
<keyword evidence="2" id="KW-1185">Reference proteome</keyword>
<accession>A0A941I6I3</accession>
<reference evidence="1" key="1">
    <citation type="submission" date="2021-04" db="EMBL/GenBank/DDBJ databases">
        <title>novel species isolated from subtropical streams in China.</title>
        <authorList>
            <person name="Lu H."/>
        </authorList>
    </citation>
    <scope>NUCLEOTIDE SEQUENCE</scope>
    <source>
        <strain evidence="1">LFS511W</strain>
    </source>
</reference>
<organism evidence="1 2">
    <name type="scientific">Undibacterium luofuense</name>
    <dbReference type="NCBI Taxonomy" id="2828733"/>
    <lineage>
        <taxon>Bacteria</taxon>
        <taxon>Pseudomonadati</taxon>
        <taxon>Pseudomonadota</taxon>
        <taxon>Betaproteobacteria</taxon>
        <taxon>Burkholderiales</taxon>
        <taxon>Oxalobacteraceae</taxon>
        <taxon>Undibacterium</taxon>
    </lineage>
</organism>